<keyword evidence="1" id="KW-0694">RNA-binding</keyword>
<dbReference type="PANTHER" id="PTHR46883">
    <property type="entry name" value="BARDET-BIEDL SYNDROME 12 PROTEIN"/>
    <property type="match status" value="1"/>
</dbReference>
<dbReference type="Pfam" id="PF02137">
    <property type="entry name" value="A_deamin"/>
    <property type="match status" value="1"/>
</dbReference>
<dbReference type="InterPro" id="IPR044455">
    <property type="entry name" value="ADAD1_DSRM"/>
</dbReference>
<dbReference type="PROSITE" id="PS50141">
    <property type="entry name" value="A_DEAMIN_EDITASE"/>
    <property type="match status" value="1"/>
</dbReference>
<accession>A0A3B4TWE1</accession>
<dbReference type="Pfam" id="PF00035">
    <property type="entry name" value="dsrm"/>
    <property type="match status" value="1"/>
</dbReference>
<dbReference type="Ensembl" id="ENSSDUT00000010546.1">
    <property type="protein sequence ID" value="ENSSDUP00000010352.1"/>
    <property type="gene ID" value="ENSSDUG00000007569.1"/>
</dbReference>
<evidence type="ECO:0000256" key="1">
    <source>
        <dbReference type="PROSITE-ProRule" id="PRU00266"/>
    </source>
</evidence>
<dbReference type="GO" id="GO:0045494">
    <property type="term" value="P:photoreceptor cell maintenance"/>
    <property type="evidence" value="ECO:0007669"/>
    <property type="project" value="TreeGrafter"/>
</dbReference>
<dbReference type="InterPro" id="IPR027413">
    <property type="entry name" value="GROEL-like_equatorial_sf"/>
</dbReference>
<dbReference type="InterPro" id="IPR002466">
    <property type="entry name" value="A_deamin"/>
</dbReference>
<dbReference type="GO" id="GO:0004000">
    <property type="term" value="F:adenosine deaminase activity"/>
    <property type="evidence" value="ECO:0007669"/>
    <property type="project" value="InterPro"/>
</dbReference>
<evidence type="ECO:0000259" key="3">
    <source>
        <dbReference type="PROSITE" id="PS50141"/>
    </source>
</evidence>
<name>A0A3B4TWE1_SERDU</name>
<dbReference type="PANTHER" id="PTHR46883:SF1">
    <property type="entry name" value="BARDET-BIEDL SYNDROME 12 PROTEIN"/>
    <property type="match status" value="1"/>
</dbReference>
<dbReference type="GO" id="GO:0003723">
    <property type="term" value="F:RNA binding"/>
    <property type="evidence" value="ECO:0007669"/>
    <property type="project" value="UniProtKB-UniRule"/>
</dbReference>
<dbReference type="SMART" id="SM00358">
    <property type="entry name" value="DSRM"/>
    <property type="match status" value="1"/>
</dbReference>
<dbReference type="Gene3D" id="3.30.160.20">
    <property type="match status" value="1"/>
</dbReference>
<dbReference type="InterPro" id="IPR042984">
    <property type="entry name" value="BBS12"/>
</dbReference>
<dbReference type="Proteomes" id="UP000261420">
    <property type="component" value="Unplaced"/>
</dbReference>
<dbReference type="InterPro" id="IPR002423">
    <property type="entry name" value="Cpn60/GroEL/TCP-1"/>
</dbReference>
<evidence type="ECO:0000313" key="4">
    <source>
        <dbReference type="Ensembl" id="ENSSDUP00000010352.1"/>
    </source>
</evidence>
<dbReference type="GO" id="GO:0005524">
    <property type="term" value="F:ATP binding"/>
    <property type="evidence" value="ECO:0007669"/>
    <property type="project" value="InterPro"/>
</dbReference>
<dbReference type="SUPFAM" id="SSF52029">
    <property type="entry name" value="GroEL apical domain-like"/>
    <property type="match status" value="1"/>
</dbReference>
<dbReference type="InterPro" id="IPR027409">
    <property type="entry name" value="GroEL-like_apical_dom_sf"/>
</dbReference>
<dbReference type="STRING" id="41447.ENSSDUP00000010352"/>
<dbReference type="Gene3D" id="1.10.560.10">
    <property type="entry name" value="GroEL-like equatorial domain"/>
    <property type="match status" value="2"/>
</dbReference>
<dbReference type="GeneTree" id="ENSGT00940000156842"/>
<dbReference type="GO" id="GO:0006396">
    <property type="term" value="P:RNA processing"/>
    <property type="evidence" value="ECO:0007669"/>
    <property type="project" value="InterPro"/>
</dbReference>
<organism evidence="4 5">
    <name type="scientific">Seriola dumerili</name>
    <name type="common">Greater amberjack</name>
    <name type="synonym">Caranx dumerili</name>
    <dbReference type="NCBI Taxonomy" id="41447"/>
    <lineage>
        <taxon>Eukaryota</taxon>
        <taxon>Metazoa</taxon>
        <taxon>Chordata</taxon>
        <taxon>Craniata</taxon>
        <taxon>Vertebrata</taxon>
        <taxon>Euteleostomi</taxon>
        <taxon>Actinopterygii</taxon>
        <taxon>Neopterygii</taxon>
        <taxon>Teleostei</taxon>
        <taxon>Neoteleostei</taxon>
        <taxon>Acanthomorphata</taxon>
        <taxon>Carangaria</taxon>
        <taxon>Carangiformes</taxon>
        <taxon>Carangidae</taxon>
        <taxon>Seriola</taxon>
    </lineage>
</organism>
<dbReference type="AlphaFoldDB" id="A0A3B4TWE1"/>
<dbReference type="GO" id="GO:0051131">
    <property type="term" value="P:chaperone-mediated protein complex assembly"/>
    <property type="evidence" value="ECO:0007669"/>
    <property type="project" value="InterPro"/>
</dbReference>
<dbReference type="Gene3D" id="3.50.7.10">
    <property type="entry name" value="GroEL"/>
    <property type="match status" value="1"/>
</dbReference>
<dbReference type="SUPFAM" id="SSF54768">
    <property type="entry name" value="dsRNA-binding domain-like"/>
    <property type="match status" value="1"/>
</dbReference>
<proteinExistence type="predicted"/>
<protein>
    <submittedName>
        <fullName evidence="4">Adenosine deaminase domain containing 1 (testis-specific)</fullName>
    </submittedName>
</protein>
<dbReference type="SUPFAM" id="SSF48592">
    <property type="entry name" value="GroEL equatorial domain-like"/>
    <property type="match status" value="1"/>
</dbReference>
<dbReference type="Pfam" id="PF00118">
    <property type="entry name" value="Cpn60_TCP1"/>
    <property type="match status" value="1"/>
</dbReference>
<keyword evidence="5" id="KW-1185">Reference proteome</keyword>
<feature type="domain" description="A to I editase" evidence="3">
    <location>
        <begin position="239"/>
        <end position="531"/>
    </location>
</feature>
<feature type="domain" description="DRBM" evidence="2">
    <location>
        <begin position="84"/>
        <end position="152"/>
    </location>
</feature>
<evidence type="ECO:0000259" key="2">
    <source>
        <dbReference type="PROSITE" id="PS50137"/>
    </source>
</evidence>
<dbReference type="CDD" id="cd19905">
    <property type="entry name" value="DSRM_ADAD1"/>
    <property type="match status" value="1"/>
</dbReference>
<reference evidence="4" key="1">
    <citation type="submission" date="2025-08" db="UniProtKB">
        <authorList>
            <consortium name="Ensembl"/>
        </authorList>
    </citation>
    <scope>IDENTIFICATION</scope>
</reference>
<dbReference type="PROSITE" id="PS50137">
    <property type="entry name" value="DS_RBD"/>
    <property type="match status" value="1"/>
</dbReference>
<reference evidence="4" key="2">
    <citation type="submission" date="2025-09" db="UniProtKB">
        <authorList>
            <consortium name="Ensembl"/>
        </authorList>
    </citation>
    <scope>IDENTIFICATION</scope>
</reference>
<dbReference type="SMART" id="SM00552">
    <property type="entry name" value="ADEAMc"/>
    <property type="match status" value="1"/>
</dbReference>
<sequence length="1184" mass="128340">MFPAGGSFRGSRGACFAQILMRNLPVKSGLTEPYKPSFTPSTFDDSSKDVFDQQEKSTVKPAPAIKPKVSSKTLIDKYMRGETHAVSLLHQLAQILQFSLEMKETVTTGNIPGLYFAFCVVIDGVEYKTGMGITKKDARLKAAQFALQDLLPTLDSTTSVLPDASGVPPPLPVKKEPSISDNYPARAIHERKNSVNLQIPHAVRDQLAKLMNSHLEFSACAGTTAAFIIQTSSGCEVVALGTGNFNTKESASSSGRIVHDSHAVVTARRSLMRFLYRHLLMFFSKTANLTEKSIFQQNSSSGLLSLKSGITLHLYVNQLPKGAAQIPSKLRLNPLSISAWQVNNEISLHLSVEGKVFSVFSSGFDHSVSKVVSMSTTDKITQWQVLGYQGALLSHFIEPIYVQSILIGDSYSSDIRGMEISVSQRVEGITSQLPMFYCMMRPHIGLVPSVATNGTDSGQLTHGINWSEGDSSVEVVDGLEGKTIEESPFKSGPALASRLCKAAMLHRFKLVAKEAQRQDLLATSSYREAKAPPVMLGSTVVNHGQHFGLQKLSALAGIAHSYLGPSKKYKFIQDDTSGESALVCSCFRILESLELTCAVGQLVYETIQAHHNVYNTGSGCLLFLAGAWSRAALECLHRGLSVSHIISAMSEGIDICIDVCRKCSISTECLGVAQSESCTETSHGLGLQLSKKPIMEASQASSHLQGTTNIRHKTLNNSGQRKIKLSRHFCEVKSKNISTVPQPQQPKLPNIAHIAEGLSHGCVGAMNLVVEASQMQSKNTQQNISYSTFDITKVVTCVLPGLPEENACVVPGCIVLLSAEQASVAHHLKERHLKVALIHGDLSDTFRHLGFSRPAGMQHVSGQSALSSSSKEEEWMVKVLALLLNLEVNLILVSGLASEKVIQRCCRHDILVVEKVKASVLKAFANATGGVPVTYAAQLKQQCVCTGVKIVIWRDLSSPERKFTTAVNISTSANSRLVTAILTSCVHGKLQALEDQFWACAYRLHHTLKDKALLPGAGVTEMLCIHHLQKQAGHHEKHCTEGAGASKPQSKATPANPYSGLVLHLMADALIDYISTVMVNSGKFTKVKARTVVSQQLQDCNGHLGIAAKFSQLFLEGETEDSAFFSAVKSDGAPATKVYDNLSVKQEAWRKALDLVFLVLQTDAEVITGVDQRTDGAKENLMLL</sequence>
<evidence type="ECO:0000313" key="5">
    <source>
        <dbReference type="Proteomes" id="UP000261420"/>
    </source>
</evidence>
<dbReference type="InterPro" id="IPR014720">
    <property type="entry name" value="dsRBD_dom"/>
</dbReference>